<dbReference type="GO" id="GO:0016787">
    <property type="term" value="F:hydrolase activity"/>
    <property type="evidence" value="ECO:0007669"/>
    <property type="project" value="UniProtKB-KW"/>
</dbReference>
<evidence type="ECO:0000313" key="3">
    <source>
        <dbReference type="Proteomes" id="UP000069443"/>
    </source>
</evidence>
<comment type="caution">
    <text evidence="2">The sequence shown here is derived from an EMBL/GenBank/DDBJ whole genome shotgun (WGS) entry which is preliminary data.</text>
</comment>
<dbReference type="SUPFAM" id="SSF53474">
    <property type="entry name" value="alpha/beta-Hydrolases"/>
    <property type="match status" value="1"/>
</dbReference>
<keyword evidence="2" id="KW-0378">Hydrolase</keyword>
<gene>
    <name evidence="2" type="ORF">RMCC_0625</name>
</gene>
<keyword evidence="3" id="KW-1185">Reference proteome</keyword>
<evidence type="ECO:0000313" key="2">
    <source>
        <dbReference type="EMBL" id="GAS93659.1"/>
    </source>
</evidence>
<sequence length="103" mass="11353">MWNLRTNRLVWKAYLSGGANPDIAVPARRADLSGLAPAWLGVGTLDPLFTEGIEYARRLVEFGVPCDVDTVRGAFHGFDAVAPSAPVSRAFFERQCEVLQQYL</sequence>
<evidence type="ECO:0000259" key="1">
    <source>
        <dbReference type="Pfam" id="PF07859"/>
    </source>
</evidence>
<organism evidence="2 3">
    <name type="scientific">Mycolicibacterium canariasense</name>
    <name type="common">Mycobacterium canariasense</name>
    <dbReference type="NCBI Taxonomy" id="228230"/>
    <lineage>
        <taxon>Bacteria</taxon>
        <taxon>Bacillati</taxon>
        <taxon>Actinomycetota</taxon>
        <taxon>Actinomycetes</taxon>
        <taxon>Mycobacteriales</taxon>
        <taxon>Mycobacteriaceae</taxon>
        <taxon>Mycolicibacterium</taxon>
    </lineage>
</organism>
<dbReference type="InterPro" id="IPR013094">
    <property type="entry name" value="AB_hydrolase_3"/>
</dbReference>
<dbReference type="STRING" id="228230.RMCC_0625"/>
<name>A0A100W8F5_MYCCR</name>
<reference evidence="3" key="1">
    <citation type="journal article" date="2016" name="Genome Announc.">
        <title>Draft Genome Sequences of Five Rapidly Growing Mycobacterium Species, M. thermoresistibile, M. fortuitum subsp. acetamidolyticum, M. canariasense, M. brisbanense, and M. novocastrense.</title>
        <authorList>
            <person name="Katahira K."/>
            <person name="Ogura Y."/>
            <person name="Gotoh Y."/>
            <person name="Hayashi T."/>
        </authorList>
    </citation>
    <scope>NUCLEOTIDE SEQUENCE [LARGE SCALE GENOMIC DNA]</scope>
    <source>
        <strain evidence="3">JCM15298</strain>
    </source>
</reference>
<reference evidence="3" key="2">
    <citation type="submission" date="2016-02" db="EMBL/GenBank/DDBJ databases">
        <title>Draft genome sequence of five rapidly growing Mycobacterium species.</title>
        <authorList>
            <person name="Katahira K."/>
            <person name="Gotou Y."/>
            <person name="Iida K."/>
            <person name="Ogura Y."/>
            <person name="Hayashi T."/>
        </authorList>
    </citation>
    <scope>NUCLEOTIDE SEQUENCE [LARGE SCALE GENOMIC DNA]</scope>
    <source>
        <strain evidence="3">JCM15298</strain>
    </source>
</reference>
<protein>
    <submittedName>
        <fullName evidence="2">Alpha/beta hydrolase fold-3</fullName>
    </submittedName>
</protein>
<dbReference type="Pfam" id="PF07859">
    <property type="entry name" value="Abhydrolase_3"/>
    <property type="match status" value="1"/>
</dbReference>
<accession>A0A100W8F5</accession>
<dbReference type="AlphaFoldDB" id="A0A100W8F5"/>
<dbReference type="Proteomes" id="UP000069443">
    <property type="component" value="Unassembled WGS sequence"/>
</dbReference>
<dbReference type="EMBL" id="BCSY01000021">
    <property type="protein sequence ID" value="GAS93659.1"/>
    <property type="molecule type" value="Genomic_DNA"/>
</dbReference>
<dbReference type="Gene3D" id="3.40.50.1820">
    <property type="entry name" value="alpha/beta hydrolase"/>
    <property type="match status" value="1"/>
</dbReference>
<feature type="domain" description="Alpha/beta hydrolase fold-3" evidence="1">
    <location>
        <begin position="2"/>
        <end position="78"/>
    </location>
</feature>
<dbReference type="InterPro" id="IPR029058">
    <property type="entry name" value="AB_hydrolase_fold"/>
</dbReference>
<proteinExistence type="predicted"/>